<dbReference type="EMBL" id="POTY01000192">
    <property type="protein sequence ID" value="PZG12950.1"/>
    <property type="molecule type" value="Genomic_DNA"/>
</dbReference>
<keyword evidence="1" id="KW-1133">Transmembrane helix</keyword>
<gene>
    <name evidence="2" type="ORF">C1I95_24725</name>
</gene>
<sequence length="156" mass="17321">MSGRYAERTDVSSDRSRAEIERVLQRYGATAFQYGWTIGVAAIMFEIAGRRILFRLPLPDPNERRFTHTPGKGLLRDQAAREKEYEQAVRQRWRALALVIKAKLEATAAGITTVEQEFLAHILLPDGRTVGEHVTPAIAAAYESGQMPALLPGGES</sequence>
<dbReference type="OrthoDB" id="7565870at2"/>
<evidence type="ECO:0000256" key="1">
    <source>
        <dbReference type="SAM" id="Phobius"/>
    </source>
</evidence>
<organism evidence="2 3">
    <name type="scientific">Micromonospora craterilacus</name>
    <dbReference type="NCBI Taxonomy" id="1655439"/>
    <lineage>
        <taxon>Bacteria</taxon>
        <taxon>Bacillati</taxon>
        <taxon>Actinomycetota</taxon>
        <taxon>Actinomycetes</taxon>
        <taxon>Micromonosporales</taxon>
        <taxon>Micromonosporaceae</taxon>
        <taxon>Micromonospora</taxon>
    </lineage>
</organism>
<evidence type="ECO:0000313" key="2">
    <source>
        <dbReference type="EMBL" id="PZG12950.1"/>
    </source>
</evidence>
<accession>A0A2W2EH64</accession>
<reference evidence="2 3" key="1">
    <citation type="submission" date="2018-01" db="EMBL/GenBank/DDBJ databases">
        <title>Draft genome sequence of Jishengella sp. NA12.</title>
        <authorList>
            <person name="Sahin N."/>
            <person name="Ay H."/>
            <person name="Saygin H."/>
        </authorList>
    </citation>
    <scope>NUCLEOTIDE SEQUENCE [LARGE SCALE GENOMIC DNA]</scope>
    <source>
        <strain evidence="2 3">NA12</strain>
    </source>
</reference>
<keyword evidence="3" id="KW-1185">Reference proteome</keyword>
<evidence type="ECO:0000313" key="3">
    <source>
        <dbReference type="Proteomes" id="UP000248924"/>
    </source>
</evidence>
<dbReference type="Proteomes" id="UP000248924">
    <property type="component" value="Unassembled WGS sequence"/>
</dbReference>
<dbReference type="RefSeq" id="WP_111217121.1">
    <property type="nucleotide sequence ID" value="NZ_POTY01000192.1"/>
</dbReference>
<comment type="caution">
    <text evidence="2">The sequence shown here is derived from an EMBL/GenBank/DDBJ whole genome shotgun (WGS) entry which is preliminary data.</text>
</comment>
<keyword evidence="1" id="KW-0472">Membrane</keyword>
<proteinExistence type="predicted"/>
<keyword evidence="1" id="KW-0812">Transmembrane</keyword>
<name>A0A2W2EH64_9ACTN</name>
<protein>
    <submittedName>
        <fullName evidence="2">Uncharacterized protein</fullName>
    </submittedName>
</protein>
<dbReference type="AlphaFoldDB" id="A0A2W2EH64"/>
<feature type="transmembrane region" description="Helical" evidence="1">
    <location>
        <begin position="31"/>
        <end position="49"/>
    </location>
</feature>